<feature type="domain" description="Transposase IS4-like" evidence="1">
    <location>
        <begin position="207"/>
        <end position="486"/>
    </location>
</feature>
<dbReference type="EMBL" id="CP101620">
    <property type="protein sequence ID" value="UTY38373.1"/>
    <property type="molecule type" value="Genomic_DNA"/>
</dbReference>
<dbReference type="InterPro" id="IPR047654">
    <property type="entry name" value="IS1634_transpos"/>
</dbReference>
<dbReference type="EMBL" id="CP101620">
    <property type="protein sequence ID" value="UTY38422.1"/>
    <property type="molecule type" value="Genomic_DNA"/>
</dbReference>
<reference evidence="4" key="1">
    <citation type="submission" date="2022-07" db="EMBL/GenBank/DDBJ databases">
        <title>Faecal culturing of patients with breast cancer.</title>
        <authorList>
            <person name="Teng N.M.Y."/>
            <person name="Kiu R."/>
            <person name="Evans R."/>
            <person name="Baker D.J."/>
            <person name="Zenner C."/>
            <person name="Robinson S.D."/>
            <person name="Hall L.J."/>
        </authorList>
    </citation>
    <scope>NUCLEOTIDE SEQUENCE</scope>
    <source>
        <strain evidence="4">LH1062</strain>
    </source>
</reference>
<dbReference type="NCBIfam" id="NF033559">
    <property type="entry name" value="transpos_IS1634"/>
    <property type="match status" value="1"/>
</dbReference>
<keyword evidence="6" id="KW-1185">Reference proteome</keyword>
<protein>
    <submittedName>
        <fullName evidence="4">IS1634 family transposase</fullName>
    </submittedName>
</protein>
<evidence type="ECO:0000313" key="5">
    <source>
        <dbReference type="EMBL" id="UTY39927.1"/>
    </source>
</evidence>
<dbReference type="Pfam" id="PF01609">
    <property type="entry name" value="DDE_Tnp_1"/>
    <property type="match status" value="1"/>
</dbReference>
<dbReference type="EMBL" id="CP101620">
    <property type="protein sequence ID" value="UTY38247.1"/>
    <property type="molecule type" value="Genomic_DNA"/>
</dbReference>
<dbReference type="PANTHER" id="PTHR34614:SF2">
    <property type="entry name" value="TRANSPOSASE IS4-LIKE DOMAIN-CONTAINING PROTEIN"/>
    <property type="match status" value="1"/>
</dbReference>
<dbReference type="EMBL" id="CP101620">
    <property type="protein sequence ID" value="UTY39927.1"/>
    <property type="molecule type" value="Genomic_DNA"/>
</dbReference>
<dbReference type="InterPro" id="IPR002559">
    <property type="entry name" value="Transposase_11"/>
</dbReference>
<dbReference type="SUPFAM" id="SSF53098">
    <property type="entry name" value="Ribonuclease H-like"/>
    <property type="match status" value="1"/>
</dbReference>
<evidence type="ECO:0000313" key="6">
    <source>
        <dbReference type="Proteomes" id="UP001060112"/>
    </source>
</evidence>
<dbReference type="RefSeq" id="WP_290138466.1">
    <property type="nucleotide sequence ID" value="NZ_CP101620.1"/>
</dbReference>
<organism evidence="4 6">
    <name type="scientific">Allocoprobacillus halotolerans</name>
    <dbReference type="NCBI Taxonomy" id="2944914"/>
    <lineage>
        <taxon>Bacteria</taxon>
        <taxon>Bacillati</taxon>
        <taxon>Bacillota</taxon>
        <taxon>Erysipelotrichia</taxon>
        <taxon>Erysipelotrichales</taxon>
        <taxon>Erysipelotrichaceae</taxon>
        <taxon>Allocoprobacillus</taxon>
    </lineage>
</organism>
<proteinExistence type="predicted"/>
<sequence>MAYFLKKTHRNGRTYLSIVESYYSPQKRCGAHRTFKSLASVESWKAKGIEDPIAHFQKEVDALNDEISNSQALKISESSPELYLGYFPFVSLLNKMNIKKFVDYFNISNSFEFDLYELLSSLVFARLVNPCSKHKTFHEVLPQLKDPVHFSYDQLLDGLAFMGNDYGKFIEIFNEQMKKVYHINTSKTYFDCTNFYFEIDKEDDFRRKGPSKENRKDPIVSLGLLLDANQIPIGMKLFPGNESEKPVLRDVIHDLKKKNQISGKTIHVADKGLNCTQNIAFSKENGDGYLFSKSVKTLPEKEKIWVLLNNEDWKEIKNDNGTLLYRYKSCIDKFPYHIEIDGKKKTIYFTEKRVVTYNPKLASKKRYEISKQVEKARSLCYSQAKRAEYGDLGKYVNFTNENGEKAKATINEDIIEKELELAGYNLLITSETNMKSTDIYNTYHNLWRIEESFRIMKSDLDARPVFLQKENSIKGHFLICYLAVLLERIFQFKILNNKYSTQEIMKFVKSFKIVKGESKYINVTTSSKFIKDFEQMTKLPLTNYYLTERQVKQIFRYKI</sequence>
<dbReference type="Proteomes" id="UP001060112">
    <property type="component" value="Chromosome"/>
</dbReference>
<accession>A0ABY5I0X9</accession>
<name>A0ABY5I0X9_9FIRM</name>
<dbReference type="PANTHER" id="PTHR34614">
    <property type="match status" value="1"/>
</dbReference>
<evidence type="ECO:0000313" key="2">
    <source>
        <dbReference type="EMBL" id="UTY38247.1"/>
    </source>
</evidence>
<evidence type="ECO:0000313" key="3">
    <source>
        <dbReference type="EMBL" id="UTY38373.1"/>
    </source>
</evidence>
<evidence type="ECO:0000259" key="1">
    <source>
        <dbReference type="Pfam" id="PF01609"/>
    </source>
</evidence>
<gene>
    <name evidence="5" type="ORF">NMU03_03740</name>
    <name evidence="2" type="ORF">NMU03_11225</name>
    <name evidence="3" type="ORF">NMU03_11950</name>
    <name evidence="4" type="ORF">NMU03_12255</name>
</gene>
<dbReference type="InterPro" id="IPR012337">
    <property type="entry name" value="RNaseH-like_sf"/>
</dbReference>
<evidence type="ECO:0000313" key="4">
    <source>
        <dbReference type="EMBL" id="UTY38422.1"/>
    </source>
</evidence>